<protein>
    <submittedName>
        <fullName evidence="2">Peptidase T</fullName>
        <ecNumber evidence="2">3.4.11.4</ecNumber>
    </submittedName>
</protein>
<keyword evidence="2" id="KW-0645">Protease</keyword>
<dbReference type="Gene3D" id="3.40.630.10">
    <property type="entry name" value="Zn peptidases"/>
    <property type="match status" value="1"/>
</dbReference>
<keyword evidence="2" id="KW-0031">Aminopeptidase</keyword>
<reference evidence="2 3" key="1">
    <citation type="submission" date="2018-06" db="EMBL/GenBank/DDBJ databases">
        <authorList>
            <consortium name="Pathogen Informatics"/>
            <person name="Doyle S."/>
        </authorList>
    </citation>
    <scope>NUCLEOTIDE SEQUENCE [LARGE SCALE GENOMIC DNA]</scope>
    <source>
        <strain evidence="2 3">NCTC10638</strain>
    </source>
</reference>
<comment type="cofactor">
    <cofactor evidence="1">
        <name>Zn(2+)</name>
        <dbReference type="ChEBI" id="CHEBI:29105"/>
    </cofactor>
</comment>
<dbReference type="PANTHER" id="PTHR42994:SF1">
    <property type="entry name" value="PEPTIDASE T"/>
    <property type="match status" value="1"/>
</dbReference>
<gene>
    <name evidence="2" type="primary">pepT</name>
    <name evidence="2" type="ORF">NCTC10638_01613</name>
</gene>
<dbReference type="STRING" id="75985.WC39_11205"/>
<dbReference type="AlphaFoldDB" id="A0A378MYD7"/>
<evidence type="ECO:0000313" key="2">
    <source>
        <dbReference type="EMBL" id="STY60415.1"/>
    </source>
</evidence>
<dbReference type="EC" id="3.4.11.4" evidence="2"/>
<dbReference type="Proteomes" id="UP000254802">
    <property type="component" value="Unassembled WGS sequence"/>
</dbReference>
<keyword evidence="2" id="KW-0378">Hydrolase</keyword>
<dbReference type="SUPFAM" id="SSF53187">
    <property type="entry name" value="Zn-dependent exopeptidases"/>
    <property type="match status" value="1"/>
</dbReference>
<dbReference type="GO" id="GO:0045148">
    <property type="term" value="F:tripeptide aminopeptidase activity"/>
    <property type="evidence" value="ECO:0007669"/>
    <property type="project" value="UniProtKB-EC"/>
</dbReference>
<evidence type="ECO:0000256" key="1">
    <source>
        <dbReference type="ARBA" id="ARBA00001947"/>
    </source>
</evidence>
<sequence length="103" mass="11880">MLNDTLAEMQQIYGEHCGKVEIVEQYRNMREVLDDYGYLVEIAENAMREQGIEPNLEPIRGGTDGSRLSFMACLARIYLPAAKISTDDLSLFRLIRWKKPQKL</sequence>
<dbReference type="Gene3D" id="3.30.70.360">
    <property type="match status" value="1"/>
</dbReference>
<organism evidence="2 3">
    <name type="scientific">Mannheimia haemolytica</name>
    <name type="common">Pasteurella haemolytica</name>
    <dbReference type="NCBI Taxonomy" id="75985"/>
    <lineage>
        <taxon>Bacteria</taxon>
        <taxon>Pseudomonadati</taxon>
        <taxon>Pseudomonadota</taxon>
        <taxon>Gammaproteobacteria</taxon>
        <taxon>Pasteurellales</taxon>
        <taxon>Pasteurellaceae</taxon>
        <taxon>Mannheimia</taxon>
    </lineage>
</organism>
<evidence type="ECO:0000313" key="3">
    <source>
        <dbReference type="Proteomes" id="UP000254802"/>
    </source>
</evidence>
<accession>A0A378MYD7</accession>
<dbReference type="PANTHER" id="PTHR42994">
    <property type="entry name" value="PEPTIDASE T"/>
    <property type="match status" value="1"/>
</dbReference>
<name>A0A378MYD7_MANHA</name>
<dbReference type="EMBL" id="UGPN01000002">
    <property type="protein sequence ID" value="STY60415.1"/>
    <property type="molecule type" value="Genomic_DNA"/>
</dbReference>
<proteinExistence type="predicted"/>